<dbReference type="SUPFAM" id="SSF52540">
    <property type="entry name" value="P-loop containing nucleoside triphosphate hydrolases"/>
    <property type="match status" value="2"/>
</dbReference>
<feature type="domain" description="TrwC relaxase" evidence="2">
    <location>
        <begin position="10"/>
        <end position="408"/>
    </location>
</feature>
<feature type="compositionally biased region" description="Basic and acidic residues" evidence="1">
    <location>
        <begin position="1302"/>
        <end position="1330"/>
    </location>
</feature>
<sequence length="1350" mass="148740">MALRKMTPGGHEYLTGSVGCADHDLEPGESMADYYVGGGYPPGEWIGGGAAELGLDGVVTPEQMMALFGEGRHPDADRIEAEMLAAGASPEAALAATKLGRRFPQYGGEDALRRRVGEAYGQHNLDHGRPIGAPLDADTRQEIRERVYVDGFAADHDGREPVDDAELRRWISEQKRALRNATAGYELVFAPDKSVSAAWALADPVTRELIADAHRQAVRDAIALFEVEVAFTRSGREGEAQVDVTGVTGAIFEHWDSRAGDPHLHSHVPVSAKVKRANDGKWTSLDGRTIYAAAVAVSEFYNSRYRDLLRQQGATFVLRPAEGIDLTRPVWQLEGMPDELITAWSQRAQQVEAERARGIVEFRHRNGREPDPKELLEISRRAQYGTRRAKGPPRSLAEHQSRWQAFADSIIGKQAREALVGRILHGRAQSAKEVDVAALANVTRHVVSEAHATFNRWNLTAEAHRQTAGLHLFPRDRDSLVQRVVETIIAQTDTVKIQAPSLVEEPAALRRSSGESVFIEHHSARYTTEQTLREEQEMVGFARRYGGHRLTADTIAAAVAASAARDETLNSGQERLVTEFARSGRRLQGALAPAGTGKTTAMRVFAEAWRSAGGRVFAFGPSARAAQELGDSISAIPHTLHQVPTALQHGLAERMFSFRAGDVLIIDEFAMAGTHTLHTVVDWAISRGADVRLIGDDHQLAAVEAGGFARLLARDVGVLRLHEVVRFRDPAQGAASLLIREGDPDGLQYYNERGWIASGSIETMRDAAHREWRADLDAGLQTLLIVPRNEDVISLNMEAHTQRVVRGHVDAARVARLHDGTVAGRGDWVVTRDNRRRFTVLGGKDFVKNGDTWTVLQVAQDGSLHLRHRAHQGRITVPADYVDRHVELAYVATSNRTQGMSVRDSAHTVVTPETTREQLYPGITRSMEMNRMYVVTSHHVVDSHRETPPEDDPLAVLTGVLRRSGVELSATEALREALSEAESLSTLVQYHEYAVDLVTHERFDRILHDVHPAAADADAAPALREVLRKAEAEGWQAERLLPAVANQRSLAGADDVAAVLVYRVENHVRTHQPPARVADPAAGDVERWRALVTSVVPEVDPSEQRWDIVWRHAAGGHQQGLASDAAVSRAAAQLASRPTNDPMDDHRFVAHAVVAELSAQRAAGGSNRPALPWLSQHFRAAVTGHAELQYYLRKMNSAIGNRVEELRSAVERERPRWADQLGKRPDFPALAGRWDRAAAWAAAWRETHKVTTTDPANPFGQRPEGNGLHARGWDAVDAAWRQAIAASPADHNRSGQSQQALEELRRGLRKSTAERAARSEDHVHIDDETKVQNQELDTEDDEHLDSGLRY</sequence>
<evidence type="ECO:0000256" key="1">
    <source>
        <dbReference type="SAM" id="MobiDB-lite"/>
    </source>
</evidence>
<dbReference type="EMBL" id="SMKW01000181">
    <property type="protein sequence ID" value="TDD32946.1"/>
    <property type="molecule type" value="Genomic_DNA"/>
</dbReference>
<dbReference type="Proteomes" id="UP000294947">
    <property type="component" value="Unassembled WGS sequence"/>
</dbReference>
<dbReference type="Pfam" id="PF08751">
    <property type="entry name" value="TrwC"/>
    <property type="match status" value="1"/>
</dbReference>
<proteinExistence type="predicted"/>
<dbReference type="Gene3D" id="3.40.50.300">
    <property type="entry name" value="P-loop containing nucleotide triphosphate hydrolases"/>
    <property type="match status" value="2"/>
</dbReference>
<dbReference type="Gene3D" id="2.30.30.940">
    <property type="match status" value="1"/>
</dbReference>
<dbReference type="InterPro" id="IPR014862">
    <property type="entry name" value="TrwC"/>
</dbReference>
<protein>
    <recommendedName>
        <fullName evidence="2">TrwC relaxase domain-containing protein</fullName>
    </recommendedName>
</protein>
<dbReference type="InterPro" id="IPR027417">
    <property type="entry name" value="P-loop_NTPase"/>
</dbReference>
<reference evidence="3 4" key="1">
    <citation type="submission" date="2019-03" db="EMBL/GenBank/DDBJ databases">
        <title>Draft genome sequences of novel Actinobacteria.</title>
        <authorList>
            <person name="Sahin N."/>
            <person name="Ay H."/>
            <person name="Saygin H."/>
        </authorList>
    </citation>
    <scope>NUCLEOTIDE SEQUENCE [LARGE SCALE GENOMIC DNA]</scope>
    <source>
        <strain evidence="3 4">7K502</strain>
    </source>
</reference>
<comment type="caution">
    <text evidence="3">The sequence shown here is derived from an EMBL/GenBank/DDBJ whole genome shotgun (WGS) entry which is preliminary data.</text>
</comment>
<name>A0A4R4XP73_9PSEU</name>
<dbReference type="Pfam" id="PF13604">
    <property type="entry name" value="AAA_30"/>
    <property type="match status" value="1"/>
</dbReference>
<evidence type="ECO:0000313" key="4">
    <source>
        <dbReference type="Proteomes" id="UP000294947"/>
    </source>
</evidence>
<dbReference type="SUPFAM" id="SSF55464">
    <property type="entry name" value="Origin of replication-binding domain, RBD-like"/>
    <property type="match status" value="1"/>
</dbReference>
<evidence type="ECO:0000313" key="3">
    <source>
        <dbReference type="EMBL" id="TDD32946.1"/>
    </source>
</evidence>
<keyword evidence="4" id="KW-1185">Reference proteome</keyword>
<accession>A0A4R4XP73</accession>
<organism evidence="3 4">
    <name type="scientific">Saccharopolyspora elongata</name>
    <dbReference type="NCBI Taxonomy" id="2530387"/>
    <lineage>
        <taxon>Bacteria</taxon>
        <taxon>Bacillati</taxon>
        <taxon>Actinomycetota</taxon>
        <taxon>Actinomycetes</taxon>
        <taxon>Pseudonocardiales</taxon>
        <taxon>Pseudonocardiaceae</taxon>
        <taxon>Saccharopolyspora</taxon>
    </lineage>
</organism>
<gene>
    <name evidence="3" type="ORF">E1288_45940</name>
</gene>
<evidence type="ECO:0000259" key="2">
    <source>
        <dbReference type="Pfam" id="PF08751"/>
    </source>
</evidence>
<feature type="region of interest" description="Disordered" evidence="1">
    <location>
        <begin position="1286"/>
        <end position="1350"/>
    </location>
</feature>
<dbReference type="NCBIfam" id="NF041492">
    <property type="entry name" value="MobF"/>
    <property type="match status" value="1"/>
</dbReference>